<dbReference type="HOGENOM" id="CLU_2812709_0_0_1"/>
<protein>
    <submittedName>
        <fullName evidence="1">Unplaced genomic scaffold scaffold_18, whole genome shotgun sequence</fullName>
    </submittedName>
</protein>
<gene>
    <name evidence="1" type="ORF">HYDPIDRAFT_113529</name>
</gene>
<organism evidence="1 2">
    <name type="scientific">Hydnomerulius pinastri MD-312</name>
    <dbReference type="NCBI Taxonomy" id="994086"/>
    <lineage>
        <taxon>Eukaryota</taxon>
        <taxon>Fungi</taxon>
        <taxon>Dikarya</taxon>
        <taxon>Basidiomycota</taxon>
        <taxon>Agaricomycotina</taxon>
        <taxon>Agaricomycetes</taxon>
        <taxon>Agaricomycetidae</taxon>
        <taxon>Boletales</taxon>
        <taxon>Boletales incertae sedis</taxon>
        <taxon>Leucogyrophana</taxon>
    </lineage>
</organism>
<evidence type="ECO:0000313" key="1">
    <source>
        <dbReference type="EMBL" id="KIJ63021.1"/>
    </source>
</evidence>
<evidence type="ECO:0000313" key="2">
    <source>
        <dbReference type="Proteomes" id="UP000053820"/>
    </source>
</evidence>
<sequence>MIPGQADVVKLYTCTVIFSFLRRCGIPCESTKFHQSFYNDCCEEAIRCGYPIDGKCSVRTLLAYQAQV</sequence>
<proteinExistence type="predicted"/>
<name>A0A0C9WDG7_9AGAM</name>
<accession>A0A0C9WDG7</accession>
<dbReference type="AlphaFoldDB" id="A0A0C9WDG7"/>
<dbReference type="Proteomes" id="UP000053820">
    <property type="component" value="Unassembled WGS sequence"/>
</dbReference>
<keyword evidence="2" id="KW-1185">Reference proteome</keyword>
<dbReference type="OrthoDB" id="2688744at2759"/>
<dbReference type="EMBL" id="KN839852">
    <property type="protein sequence ID" value="KIJ63021.1"/>
    <property type="molecule type" value="Genomic_DNA"/>
</dbReference>
<feature type="non-terminal residue" evidence="1">
    <location>
        <position position="68"/>
    </location>
</feature>
<reference evidence="1 2" key="1">
    <citation type="submission" date="2014-04" db="EMBL/GenBank/DDBJ databases">
        <title>Evolutionary Origins and Diversification of the Mycorrhizal Mutualists.</title>
        <authorList>
            <consortium name="DOE Joint Genome Institute"/>
            <consortium name="Mycorrhizal Genomics Consortium"/>
            <person name="Kohler A."/>
            <person name="Kuo A."/>
            <person name="Nagy L.G."/>
            <person name="Floudas D."/>
            <person name="Copeland A."/>
            <person name="Barry K.W."/>
            <person name="Cichocki N."/>
            <person name="Veneault-Fourrey C."/>
            <person name="LaButti K."/>
            <person name="Lindquist E.A."/>
            <person name="Lipzen A."/>
            <person name="Lundell T."/>
            <person name="Morin E."/>
            <person name="Murat C."/>
            <person name="Riley R."/>
            <person name="Ohm R."/>
            <person name="Sun H."/>
            <person name="Tunlid A."/>
            <person name="Henrissat B."/>
            <person name="Grigoriev I.V."/>
            <person name="Hibbett D.S."/>
            <person name="Martin F."/>
        </authorList>
    </citation>
    <scope>NUCLEOTIDE SEQUENCE [LARGE SCALE GENOMIC DNA]</scope>
    <source>
        <strain evidence="1 2">MD-312</strain>
    </source>
</reference>